<evidence type="ECO:0000313" key="4">
    <source>
        <dbReference type="Proteomes" id="UP000634529"/>
    </source>
</evidence>
<sequence>MRSSRVSNYHLWRRIGIVALCFITVLVGSLGAVGGVAQATTSWTAYSSGTSTMLNNVAYGNGRWIAVSNNREVVTSIDGVSWSNQATLPTNTLGVQYVRDQWLTVGYYGKIYSSADGLTWTPRTSGVSEDLSTVATDSQKYVVVGYKGTVLVSSDGHNWTNSKQGSSNLYSLTYGGGQFVAVGDAGVIYTSTDGVSWTVRNSGVSEALLGVIYGNGTYVVVGARGTLLTSTDGVAWNKRAVPSGSKSLYGVAYGNNKFVVPGDKGLILASTDGLTWTEENSGNSIDLNHLAYGSGRFVIVGVGGHLLSQAQPLSSNADLSGLTLSAGTLAPAFSSGTLSYTADVAHSVAELHVRPTAADSKASVTVNGAAVASGNAHRVPLNVGANPITVIVTAEDGTMKTYMVTVTRAVPQSSDANLSGLALSAGTLSPAFASGTTSYTANVASSVTELDVTLTVADSKASITVNGAAVASGSASRVSLNVGANRITVVVTAEDGTPKTYTVTVTRATPPLSSNADLSGLTLSAGTLSPTFASGTLSYTADVAHSVAELHVRPTAADSKASVTVNGAAVASGNAHRVPLNVGANPITVVVTAENGTKKTYTVTVTRATPPLSSNADLSGLTLSAGTLSPTFASGTLSYTADVANSVAELDVTPTVAESKATVTVNGMAVASGNAHRVPLNVGANPITVVVTAEDGTTKTYTVTVTRAVPQSSDANLSGLSLSAGTLNPAFASGTLSYTADVAHSVAELDVTPTAADSKASVTVNGAVVASGNAHRVPLNVGANPITVVVTAENGTPKTYTVTVTRAVPQSSDANLSGLVLSAGTLTPAFASGTTSYTANVSSGVTELDVTPTVADSKASVTVNGAAVASGSGTRIPLNVGSNPITVVVTAEDGTTKTYTVTVTRAVPLSSNADLSNLTLSAGTLSPGFASGTTSYTASVSHAVYDVDVSAIASDVATTITINGTAAANGTAVKVPLNIGANVITILVTAQDGTTKTYTVIVTRSTPPQSSNAGLSSLTLSTGTLSPTFSSGTTNYTASVTNAVYEVSISAIAADATSTITINGTAAANGTAVKVTLKVGANAITILVTAQDGSSKPYLVTITREDPASNGGSNGSGDYTPKDSKGSIQVIDANGSILQVPVTHLIDAKLQLRADIYDSNNSKRLQQGIEIATDGTFTFKPLSKGTYRVHLFVTTANGERLAGTEGELVVSDSDKSVMKVTVIDPISVVRDAETKQPIVGVKLSLFWADTELNRKNGKVPGAQVALPRIEAKKLSYNENVQYSDTEGQFGWLLFPEGDYYVIAEKEGFKTYDSRKEQSTPSIHVKHTAVKLDIRMANDTKEHAPYIFGYKDGTFRPNQGITRAELASILVRLFLQGEQSKQQSATIAFTDVGASHWANKHISTVAQSKLMIGDKNGQFHPEKMVTRAEIAIIVSKLKQLKNSGTYQLSFTDVKGHWAEAYIESASEANVLKGFPNGTYRPQQSLTRAQVVVLINKILGRTPASIHALQKWKDVQPAYWAYDDIMEASTTHRYLLKDGQEVWLKQQ</sequence>
<comment type="caution">
    <text evidence="3">The sequence shown here is derived from an EMBL/GenBank/DDBJ whole genome shotgun (WGS) entry which is preliminary data.</text>
</comment>
<keyword evidence="4" id="KW-1185">Reference proteome</keyword>
<accession>A0ABR9B2S4</accession>
<evidence type="ECO:0000259" key="2">
    <source>
        <dbReference type="PROSITE" id="PS51272"/>
    </source>
</evidence>
<dbReference type="SUPFAM" id="SSF110296">
    <property type="entry name" value="Oligoxyloglucan reducing end-specific cellobiohydrolase"/>
    <property type="match status" value="1"/>
</dbReference>
<proteinExistence type="predicted"/>
<dbReference type="RefSeq" id="WP_192025795.1">
    <property type="nucleotide sequence ID" value="NZ_JACYTN010000011.1"/>
</dbReference>
<gene>
    <name evidence="3" type="ORF">IFO66_14285</name>
</gene>
<feature type="domain" description="SLH" evidence="2">
    <location>
        <begin position="1444"/>
        <end position="1507"/>
    </location>
</feature>
<evidence type="ECO:0000256" key="1">
    <source>
        <dbReference type="SAM" id="MobiDB-lite"/>
    </source>
</evidence>
<dbReference type="InterPro" id="IPR051465">
    <property type="entry name" value="Cell_Envelope_Struct_Comp"/>
</dbReference>
<protein>
    <submittedName>
        <fullName evidence="3">Cadherin-like beta sandwich domain-containing protein</fullName>
    </submittedName>
</protein>
<name>A0ABR9B2S4_9BACL</name>
<feature type="region of interest" description="Disordered" evidence="1">
    <location>
        <begin position="1104"/>
        <end position="1125"/>
    </location>
</feature>
<dbReference type="InterPro" id="IPR001119">
    <property type="entry name" value="SLH_dom"/>
</dbReference>
<feature type="domain" description="SLH" evidence="2">
    <location>
        <begin position="1384"/>
        <end position="1443"/>
    </location>
</feature>
<dbReference type="Pfam" id="PF00395">
    <property type="entry name" value="SLH"/>
    <property type="match status" value="3"/>
</dbReference>
<dbReference type="PANTHER" id="PTHR43308">
    <property type="entry name" value="OUTER MEMBRANE PROTEIN ALPHA-RELATED"/>
    <property type="match status" value="1"/>
</dbReference>
<dbReference type="Proteomes" id="UP000634529">
    <property type="component" value="Unassembled WGS sequence"/>
</dbReference>
<evidence type="ECO:0000313" key="3">
    <source>
        <dbReference type="EMBL" id="MBD8499461.1"/>
    </source>
</evidence>
<feature type="domain" description="SLH" evidence="2">
    <location>
        <begin position="1315"/>
        <end position="1383"/>
    </location>
</feature>
<dbReference type="Gene3D" id="2.60.40.2340">
    <property type="match status" value="1"/>
</dbReference>
<dbReference type="PANTHER" id="PTHR43308:SF5">
    <property type="entry name" value="S-LAYER PROTEIN _ PEPTIDOGLYCAN ENDO-BETA-N-ACETYLGLUCOSAMINIDASE"/>
    <property type="match status" value="1"/>
</dbReference>
<dbReference type="PROSITE" id="PS51272">
    <property type="entry name" value="SLH"/>
    <property type="match status" value="3"/>
</dbReference>
<dbReference type="InterPro" id="IPR025883">
    <property type="entry name" value="Cadherin-like_domain"/>
</dbReference>
<organism evidence="3 4">
    <name type="scientific">Paenibacillus arenosi</name>
    <dbReference type="NCBI Taxonomy" id="2774142"/>
    <lineage>
        <taxon>Bacteria</taxon>
        <taxon>Bacillati</taxon>
        <taxon>Bacillota</taxon>
        <taxon>Bacilli</taxon>
        <taxon>Bacillales</taxon>
        <taxon>Paenibacillaceae</taxon>
        <taxon>Paenibacillus</taxon>
    </lineage>
</organism>
<reference evidence="3 4" key="1">
    <citation type="submission" date="2020-09" db="EMBL/GenBank/DDBJ databases">
        <title>Paenibacillus sp. CAU 1523 isolated from sand of Haeundae Beach.</title>
        <authorList>
            <person name="Kim W."/>
        </authorList>
    </citation>
    <scope>NUCLEOTIDE SEQUENCE [LARGE SCALE GENOMIC DNA]</scope>
    <source>
        <strain evidence="3 4">CAU 1523</strain>
    </source>
</reference>
<dbReference type="EMBL" id="JACYTN010000011">
    <property type="protein sequence ID" value="MBD8499461.1"/>
    <property type="molecule type" value="Genomic_DNA"/>
</dbReference>
<dbReference type="Pfam" id="PF12733">
    <property type="entry name" value="Cadherin-like"/>
    <property type="match status" value="8"/>
</dbReference>